<dbReference type="PROSITE" id="PS00018">
    <property type="entry name" value="EF_HAND_1"/>
    <property type="match status" value="1"/>
</dbReference>
<dbReference type="InterPro" id="IPR002048">
    <property type="entry name" value="EF_hand_dom"/>
</dbReference>
<keyword evidence="8 12" id="KW-0175">Coiled coil</keyword>
<evidence type="ECO:0000256" key="3">
    <source>
        <dbReference type="ARBA" id="ARBA00004413"/>
    </source>
</evidence>
<dbReference type="InterPro" id="IPR011992">
    <property type="entry name" value="EF-hand-dom_pair"/>
</dbReference>
<feature type="compositionally biased region" description="Pro residues" evidence="13">
    <location>
        <begin position="216"/>
        <end position="229"/>
    </location>
</feature>
<feature type="compositionally biased region" description="Acidic residues" evidence="13">
    <location>
        <begin position="1042"/>
        <end position="1060"/>
    </location>
</feature>
<evidence type="ECO:0000313" key="18">
    <source>
        <dbReference type="Proteomes" id="UP001301958"/>
    </source>
</evidence>
<evidence type="ECO:0000256" key="10">
    <source>
        <dbReference type="ARBA" id="ARBA00023212"/>
    </source>
</evidence>
<dbReference type="GO" id="GO:0016197">
    <property type="term" value="P:endosomal transport"/>
    <property type="evidence" value="ECO:0007669"/>
    <property type="project" value="TreeGrafter"/>
</dbReference>
<keyword evidence="10" id="KW-0206">Cytoskeleton</keyword>
<dbReference type="PROSITE" id="PS50031">
    <property type="entry name" value="EH"/>
    <property type="match status" value="3"/>
</dbReference>
<dbReference type="GO" id="GO:0010008">
    <property type="term" value="C:endosome membrane"/>
    <property type="evidence" value="ECO:0007669"/>
    <property type="project" value="UniProtKB-SubCell"/>
</dbReference>
<feature type="region of interest" description="Disordered" evidence="13">
    <location>
        <begin position="195"/>
        <end position="234"/>
    </location>
</feature>
<keyword evidence="6" id="KW-0967">Endosome</keyword>
<accession>A0AAN7GSA9</accession>
<evidence type="ECO:0000259" key="16">
    <source>
        <dbReference type="PROSITE" id="PS50222"/>
    </source>
</evidence>
<gene>
    <name evidence="17" type="ORF">QBC38DRAFT_482100</name>
</gene>
<keyword evidence="10" id="KW-0963">Cytoplasm</keyword>
<feature type="compositionally biased region" description="Polar residues" evidence="13">
    <location>
        <begin position="591"/>
        <end position="613"/>
    </location>
</feature>
<dbReference type="InterPro" id="IPR009060">
    <property type="entry name" value="UBA-like_sf"/>
</dbReference>
<dbReference type="InterPro" id="IPR000261">
    <property type="entry name" value="EH_dom"/>
</dbReference>
<feature type="region of interest" description="Disordered" evidence="13">
    <location>
        <begin position="1119"/>
        <end position="1247"/>
    </location>
</feature>
<sequence>MLHDNSPSSVSPCSTVYQFLGFFLTKGLILRAGALKPVFNLTVPISSSCLGSPSASTCNSFVPSFARSARQQATNDKLQNEATKNNTTYNSIAGCKLAAGLAMAESSSVDAGAPNLNLTVEEKRIYGQLFRAADTDVVGVVTGEVAVKFFEKTRLDSRVLGEIWQIADKENRGFLTPAGFGIVLRLIGHAQAGREPTPELALQPGPIPRFDGFTPTPAPPPPPPGPPPLSAQTTGAPIRIPPLTPEKVAQYAGLFERQPLQPGGMLPGDQAKQIFEKSGLPNETLGRIWMLADTEQRGALVLTEFVIAMHLLTSMKTGALRGLPTILPAALYEAATRRAPAGANIPRQQSPTTATPPISAVPRQLTGPAPIQAMRTGSPLGRPPIVAQTTGDWLVTPQDKVRFDQLYEELDKNKKGFITGEEAVTFFSQSNLSEDALAQIWDLADINSEGRLTRDEFAVAMYLIRQQRSSKPGVNVLPAVLPPNLIPPSMRAPALAAPALAAPVVAPAAVRPQTATGASAFDVPRPQPKPSALDDLFGLDDPQPPLPPAQIALPTGGSVGADPFATGMSPQAPASPARPSPSASTFKPFVPSSSFGRGLTAQPTGGSNASATSLPLARPPAPTFEDDLLGDTEPEVSKNLSNETTELANLSNQIGSLTKQVQDVQGQRTATQNELNQTNIQKKNFEQRLAQLRALYEKEAQDVRSLETQLTVSKNETKKLQAEFALIDASYQDLQNQHRTVITALQSDQQENASLKEKIRTVNAEIAQLKPQIEKLKSEARQQKGLVAINRKQLATNEGERDKLKGEVDDLTKANEELARQISHTGSPVQNQVSSPALSTTSANNPFFRRAGSTDTGAAFSPPIRSFSDKTFDDVFGPSAAEAPRSASPNVARAATEPQEQKQPSFSPLPFGNIDSSRTEISQEPLPMRVASPVGSALTDLSLGSGSTSSEAPRVRAPSATSETKPSISAFGTSSEETINRPATSAGGDPFSALDQQKAKDDFESAFASFKQAKATTAPTPADTAKAFSTFNSEFPPISELERDDDSDTESEGNGFDDDFTSASPAPKPAGKSVESRSTSPALSKSPKPEFATVAPAAGPAAATEQSFARYDQRRFVSFSPKPTLHQYEETDIISSEKTAAPVTSSSNLSGLGSSNTDAIFGSALSTPAPAANTRPNTATTAASAAPKNAFDDDDDDFEGLEDAKEGSADEEFANISRSGLDDFNPVFDSSPPPSQPKSDSVATSAPFGTESSFDFASLSTTSAANSTAGPAPASKAEGHDWDAIFAGLDETPTATASSVTLASGDGSAKEGGASARPNAPGRALTEEGEHDDPILKNLTSMGYSRKDSLAALEKYDYNLERAANYLASQS</sequence>
<reference evidence="17" key="1">
    <citation type="journal article" date="2023" name="Mol. Phylogenet. Evol.">
        <title>Genome-scale phylogeny and comparative genomics of the fungal order Sordariales.</title>
        <authorList>
            <person name="Hensen N."/>
            <person name="Bonometti L."/>
            <person name="Westerberg I."/>
            <person name="Brannstrom I.O."/>
            <person name="Guillou S."/>
            <person name="Cros-Aarteil S."/>
            <person name="Calhoun S."/>
            <person name="Haridas S."/>
            <person name="Kuo A."/>
            <person name="Mondo S."/>
            <person name="Pangilinan J."/>
            <person name="Riley R."/>
            <person name="LaButti K."/>
            <person name="Andreopoulos B."/>
            <person name="Lipzen A."/>
            <person name="Chen C."/>
            <person name="Yan M."/>
            <person name="Daum C."/>
            <person name="Ng V."/>
            <person name="Clum A."/>
            <person name="Steindorff A."/>
            <person name="Ohm R.A."/>
            <person name="Martin F."/>
            <person name="Silar P."/>
            <person name="Natvig D.O."/>
            <person name="Lalanne C."/>
            <person name="Gautier V."/>
            <person name="Ament-Velasquez S.L."/>
            <person name="Kruys A."/>
            <person name="Hutchinson M.I."/>
            <person name="Powell A.J."/>
            <person name="Barry K."/>
            <person name="Miller A.N."/>
            <person name="Grigoriev I.V."/>
            <person name="Debuchy R."/>
            <person name="Gladieux P."/>
            <person name="Hiltunen Thoren M."/>
            <person name="Johannesson H."/>
        </authorList>
    </citation>
    <scope>NUCLEOTIDE SEQUENCE</scope>
    <source>
        <strain evidence="17">CBS 990.96</strain>
    </source>
</reference>
<feature type="compositionally biased region" description="Low complexity" evidence="13">
    <location>
        <begin position="1167"/>
        <end position="1189"/>
    </location>
</feature>
<dbReference type="GO" id="GO:0030479">
    <property type="term" value="C:actin cortical patch"/>
    <property type="evidence" value="ECO:0007669"/>
    <property type="project" value="UniProtKB-SubCell"/>
</dbReference>
<feature type="domain" description="UBA" evidence="14">
    <location>
        <begin position="1330"/>
        <end position="1370"/>
    </location>
</feature>
<dbReference type="Proteomes" id="UP001301958">
    <property type="component" value="Unassembled WGS sequence"/>
</dbReference>
<feature type="region of interest" description="Disordered" evidence="13">
    <location>
        <begin position="517"/>
        <end position="622"/>
    </location>
</feature>
<dbReference type="SUPFAM" id="SSF47473">
    <property type="entry name" value="EF-hand"/>
    <property type="match status" value="3"/>
</dbReference>
<feature type="region of interest" description="Disordered" evidence="13">
    <location>
        <begin position="1295"/>
        <end position="1336"/>
    </location>
</feature>
<evidence type="ECO:0000256" key="4">
    <source>
        <dbReference type="ARBA" id="ARBA00011159"/>
    </source>
</evidence>
<keyword evidence="18" id="KW-1185">Reference proteome</keyword>
<dbReference type="Pfam" id="PF12763">
    <property type="entry name" value="EH"/>
    <property type="match status" value="3"/>
</dbReference>
<dbReference type="SMART" id="SM00027">
    <property type="entry name" value="EH"/>
    <property type="match status" value="3"/>
</dbReference>
<evidence type="ECO:0000256" key="1">
    <source>
        <dbReference type="ARBA" id="ARBA00004125"/>
    </source>
</evidence>
<feature type="compositionally biased region" description="Low complexity" evidence="13">
    <location>
        <begin position="878"/>
        <end position="889"/>
    </location>
</feature>
<organism evidence="17 18">
    <name type="scientific">Podospora fimiseda</name>
    <dbReference type="NCBI Taxonomy" id="252190"/>
    <lineage>
        <taxon>Eukaryota</taxon>
        <taxon>Fungi</taxon>
        <taxon>Dikarya</taxon>
        <taxon>Ascomycota</taxon>
        <taxon>Pezizomycotina</taxon>
        <taxon>Sordariomycetes</taxon>
        <taxon>Sordariomycetidae</taxon>
        <taxon>Sordariales</taxon>
        <taxon>Podosporaceae</taxon>
        <taxon>Podospora</taxon>
    </lineage>
</organism>
<feature type="coiled-coil region" evidence="12">
    <location>
        <begin position="640"/>
        <end position="821"/>
    </location>
</feature>
<feature type="compositionally biased region" description="Polar residues" evidence="13">
    <location>
        <begin position="346"/>
        <end position="356"/>
    </location>
</feature>
<evidence type="ECO:0000256" key="13">
    <source>
        <dbReference type="SAM" id="MobiDB-lite"/>
    </source>
</evidence>
<feature type="domain" description="EF-hand" evidence="16">
    <location>
        <begin position="434"/>
        <end position="467"/>
    </location>
</feature>
<evidence type="ECO:0000256" key="7">
    <source>
        <dbReference type="ARBA" id="ARBA00022837"/>
    </source>
</evidence>
<feature type="region of interest" description="Disordered" evidence="13">
    <location>
        <begin position="822"/>
        <end position="998"/>
    </location>
</feature>
<evidence type="ECO:0000256" key="5">
    <source>
        <dbReference type="ARBA" id="ARBA00022583"/>
    </source>
</evidence>
<protein>
    <recommendedName>
        <fullName evidence="19">Calcium-binding protein</fullName>
    </recommendedName>
</protein>
<reference evidence="17" key="2">
    <citation type="submission" date="2023-05" db="EMBL/GenBank/DDBJ databases">
        <authorList>
            <consortium name="Lawrence Berkeley National Laboratory"/>
            <person name="Steindorff A."/>
            <person name="Hensen N."/>
            <person name="Bonometti L."/>
            <person name="Westerberg I."/>
            <person name="Brannstrom I.O."/>
            <person name="Guillou S."/>
            <person name="Cros-Aarteil S."/>
            <person name="Calhoun S."/>
            <person name="Haridas S."/>
            <person name="Kuo A."/>
            <person name="Mondo S."/>
            <person name="Pangilinan J."/>
            <person name="Riley R."/>
            <person name="Labutti K."/>
            <person name="Andreopoulos B."/>
            <person name="Lipzen A."/>
            <person name="Chen C."/>
            <person name="Yanf M."/>
            <person name="Daum C."/>
            <person name="Ng V."/>
            <person name="Clum A."/>
            <person name="Ohm R."/>
            <person name="Martin F."/>
            <person name="Silar P."/>
            <person name="Natvig D."/>
            <person name="Lalanne C."/>
            <person name="Gautier V."/>
            <person name="Ament-Velasquez S.L."/>
            <person name="Kruys A."/>
            <person name="Hutchinson M.I."/>
            <person name="Powell A.J."/>
            <person name="Barry K."/>
            <person name="Miller A.N."/>
            <person name="Grigoriev I.V."/>
            <person name="Debuchy R."/>
            <person name="Gladieux P."/>
            <person name="Thoren M.H."/>
            <person name="Johannesson H."/>
        </authorList>
    </citation>
    <scope>NUCLEOTIDE SEQUENCE</scope>
    <source>
        <strain evidence="17">CBS 990.96</strain>
    </source>
</reference>
<feature type="compositionally biased region" description="Basic and acidic residues" evidence="13">
    <location>
        <begin position="1325"/>
        <end position="1335"/>
    </location>
</feature>
<evidence type="ECO:0000259" key="15">
    <source>
        <dbReference type="PROSITE" id="PS50031"/>
    </source>
</evidence>
<keyword evidence="5" id="KW-0254">Endocytosis</keyword>
<feature type="compositionally biased region" description="Low complexity" evidence="13">
    <location>
        <begin position="1261"/>
        <end position="1275"/>
    </location>
</feature>
<evidence type="ECO:0000256" key="8">
    <source>
        <dbReference type="ARBA" id="ARBA00023054"/>
    </source>
</evidence>
<dbReference type="GO" id="GO:0005509">
    <property type="term" value="F:calcium ion binding"/>
    <property type="evidence" value="ECO:0007669"/>
    <property type="project" value="InterPro"/>
</dbReference>
<keyword evidence="7" id="KW-0106">Calcium</keyword>
<proteinExistence type="predicted"/>
<comment type="caution">
    <text evidence="17">The sequence shown here is derived from an EMBL/GenBank/DDBJ whole genome shotgun (WGS) entry which is preliminary data.</text>
</comment>
<dbReference type="Pfam" id="PF00627">
    <property type="entry name" value="UBA"/>
    <property type="match status" value="1"/>
</dbReference>
<dbReference type="GO" id="GO:0005886">
    <property type="term" value="C:plasma membrane"/>
    <property type="evidence" value="ECO:0007669"/>
    <property type="project" value="UniProtKB-SubCell"/>
</dbReference>
<feature type="compositionally biased region" description="Low complexity" evidence="13">
    <location>
        <begin position="569"/>
        <end position="584"/>
    </location>
</feature>
<evidence type="ECO:0000256" key="11">
    <source>
        <dbReference type="ARBA" id="ARBA00025194"/>
    </source>
</evidence>
<dbReference type="PANTHER" id="PTHR11216:SF170">
    <property type="entry name" value="DYNAMIN ASSOCIATED PROTEIN 160, ISOFORM D"/>
    <property type="match status" value="1"/>
</dbReference>
<dbReference type="InterPro" id="IPR015940">
    <property type="entry name" value="UBA"/>
</dbReference>
<comment type="subcellular location">
    <subcellularLocation>
        <location evidence="3">Cell membrane</location>
        <topology evidence="3">Peripheral membrane protein</topology>
        <orientation evidence="3">Cytoplasmic side</orientation>
    </subcellularLocation>
    <subcellularLocation>
        <location evidence="2">Cytoplasm</location>
        <location evidence="2">Cytoskeleton</location>
        <location evidence="2">Actin patch</location>
    </subcellularLocation>
    <subcellularLocation>
        <location evidence="1">Endosome membrane</location>
        <topology evidence="1">Peripheral membrane protein</topology>
        <orientation evidence="1">Cytoplasmic side</orientation>
    </subcellularLocation>
</comment>
<dbReference type="PROSITE" id="PS50222">
    <property type="entry name" value="EF_HAND_2"/>
    <property type="match status" value="2"/>
</dbReference>
<dbReference type="SMART" id="SM00054">
    <property type="entry name" value="EFh"/>
    <property type="match status" value="4"/>
</dbReference>
<comment type="function">
    <text evidence="11">Component of the PAN1 actin cytoskeleton-regulatory complex required for the internalization of endosomes during actin-coupled endocytosis. The complex links the site of endocytosis to the cell membrane-associated actin cytoskeleton. Mediates uptake of external molecules and vacuolar degradation of plasma membrane proteins. Plays a role in the proper organization of the cell membrane-associated actin cytoskeleton and promotes its destabilization.</text>
</comment>
<feature type="compositionally biased region" description="Low complexity" evidence="13">
    <location>
        <begin position="1092"/>
        <end position="1104"/>
    </location>
</feature>
<dbReference type="GO" id="GO:0006897">
    <property type="term" value="P:endocytosis"/>
    <property type="evidence" value="ECO:0007669"/>
    <property type="project" value="UniProtKB-KW"/>
</dbReference>
<feature type="domain" description="EH" evidence="15">
    <location>
        <begin position="399"/>
        <end position="492"/>
    </location>
</feature>
<feature type="region of interest" description="Disordered" evidence="13">
    <location>
        <begin position="1012"/>
        <end position="1106"/>
    </location>
</feature>
<dbReference type="PANTHER" id="PTHR11216">
    <property type="entry name" value="EH DOMAIN"/>
    <property type="match status" value="1"/>
</dbReference>
<comment type="subunit">
    <text evidence="4">Component of the PAN1 actin cytoskeleton-regulatory complex.</text>
</comment>
<evidence type="ECO:0000256" key="2">
    <source>
        <dbReference type="ARBA" id="ARBA00004134"/>
    </source>
</evidence>
<keyword evidence="9" id="KW-0009">Actin-binding</keyword>
<evidence type="ECO:0000313" key="17">
    <source>
        <dbReference type="EMBL" id="KAK4225811.1"/>
    </source>
</evidence>
<evidence type="ECO:0008006" key="19">
    <source>
        <dbReference type="Google" id="ProtNLM"/>
    </source>
</evidence>
<feature type="compositionally biased region" description="Low complexity" evidence="13">
    <location>
        <begin position="1144"/>
        <end position="1157"/>
    </location>
</feature>
<feature type="compositionally biased region" description="Low complexity" evidence="13">
    <location>
        <begin position="935"/>
        <end position="950"/>
    </location>
</feature>
<evidence type="ECO:0000256" key="12">
    <source>
        <dbReference type="SAM" id="Coils"/>
    </source>
</evidence>
<feature type="domain" description="EH" evidence="15">
    <location>
        <begin position="247"/>
        <end position="338"/>
    </location>
</feature>
<feature type="compositionally biased region" description="Polar residues" evidence="13">
    <location>
        <begin position="822"/>
        <end position="845"/>
    </location>
</feature>
<feature type="domain" description="EF-hand" evidence="16">
    <location>
        <begin position="398"/>
        <end position="433"/>
    </location>
</feature>
<feature type="domain" description="EH" evidence="15">
    <location>
        <begin position="122"/>
        <end position="198"/>
    </location>
</feature>
<feature type="compositionally biased region" description="Acidic residues" evidence="13">
    <location>
        <begin position="1192"/>
        <end position="1201"/>
    </location>
</feature>
<dbReference type="PROSITE" id="PS50030">
    <property type="entry name" value="UBA"/>
    <property type="match status" value="1"/>
</dbReference>
<dbReference type="Gene3D" id="1.10.287.1490">
    <property type="match status" value="1"/>
</dbReference>
<evidence type="ECO:0000259" key="14">
    <source>
        <dbReference type="PROSITE" id="PS50030"/>
    </source>
</evidence>
<dbReference type="Gene3D" id="1.10.238.10">
    <property type="entry name" value="EF-hand"/>
    <property type="match status" value="3"/>
</dbReference>
<dbReference type="SMART" id="SM00165">
    <property type="entry name" value="UBA"/>
    <property type="match status" value="1"/>
</dbReference>
<dbReference type="CDD" id="cd00052">
    <property type="entry name" value="EH"/>
    <property type="match status" value="3"/>
</dbReference>
<evidence type="ECO:0000256" key="6">
    <source>
        <dbReference type="ARBA" id="ARBA00022753"/>
    </source>
</evidence>
<feature type="region of interest" description="Disordered" evidence="13">
    <location>
        <begin position="343"/>
        <end position="364"/>
    </location>
</feature>
<feature type="compositionally biased region" description="Low complexity" evidence="13">
    <location>
        <begin position="1013"/>
        <end position="1027"/>
    </location>
</feature>
<feature type="compositionally biased region" description="Polar residues" evidence="13">
    <location>
        <begin position="959"/>
        <end position="983"/>
    </location>
</feature>
<dbReference type="SUPFAM" id="SSF46934">
    <property type="entry name" value="UBA-like"/>
    <property type="match status" value="1"/>
</dbReference>
<dbReference type="EMBL" id="MU865359">
    <property type="protein sequence ID" value="KAK4225811.1"/>
    <property type="molecule type" value="Genomic_DNA"/>
</dbReference>
<dbReference type="InterPro" id="IPR018247">
    <property type="entry name" value="EF_Hand_1_Ca_BS"/>
</dbReference>
<feature type="region of interest" description="Disordered" evidence="13">
    <location>
        <begin position="1261"/>
        <end position="1283"/>
    </location>
</feature>
<dbReference type="GO" id="GO:0003779">
    <property type="term" value="F:actin binding"/>
    <property type="evidence" value="ECO:0007669"/>
    <property type="project" value="UniProtKB-KW"/>
</dbReference>
<evidence type="ECO:0000256" key="9">
    <source>
        <dbReference type="ARBA" id="ARBA00023203"/>
    </source>
</evidence>
<dbReference type="Gene3D" id="1.10.8.10">
    <property type="entry name" value="DNA helicase RuvA subunit, C-terminal domain"/>
    <property type="match status" value="1"/>
</dbReference>
<name>A0AAN7GSA9_9PEZI</name>